<feature type="compositionally biased region" description="Basic and acidic residues" evidence="1">
    <location>
        <begin position="320"/>
        <end position="341"/>
    </location>
</feature>
<feature type="compositionally biased region" description="Basic and acidic residues" evidence="1">
    <location>
        <begin position="377"/>
        <end position="411"/>
    </location>
</feature>
<sequence>MTNDPNPSEPGAPVFLAGPLLREQQDPTALRRPGPGVSQVHFYRNGGHSIVTARGDEHVNRPLLGRAMTVSEVARGTYVTSLSLQVPAVGGTTFFDVEVDVHWTVTDCLRVVETQLTDLAVRLKAPLVHLLRGICENHRVSDAADAERKAMSACASGQWDYLGDDLGLDVRLYVRFAVDRATLEHAGRLRDGSNQGDLAAQEHQGKLAEEYRKSQLLALQMGKFERILDGGEQTERTYILAADPDGAAAYLAGLHRQQHADRQERLTSAVELMRDGAIQSVELENRLGDMLSADGHPAAGALGRPPVRSGHRPAELTSAPHRDDTPDDRDRGTDRPGRNRETPQPYTPTWLDVAPDADRPRRRPSEAFDDWESAAPPDDRPERTDRARDRERERERERDRERERERERERDDWPDDQDDHDDRAWSPDRGR</sequence>
<gene>
    <name evidence="2" type="ordered locus">KSE_70330</name>
</gene>
<dbReference type="HOGENOM" id="CLU_708898_0_0_11"/>
<evidence type="ECO:0000313" key="2">
    <source>
        <dbReference type="EMBL" id="BAJ32791.1"/>
    </source>
</evidence>
<protein>
    <recommendedName>
        <fullName evidence="4">PE-PGRS family protein</fullName>
    </recommendedName>
</protein>
<evidence type="ECO:0000256" key="1">
    <source>
        <dbReference type="SAM" id="MobiDB-lite"/>
    </source>
</evidence>
<dbReference type="EMBL" id="AP010968">
    <property type="protein sequence ID" value="BAJ32791.1"/>
    <property type="molecule type" value="Genomic_DNA"/>
</dbReference>
<dbReference type="AlphaFoldDB" id="E4NIJ3"/>
<dbReference type="RefSeq" id="WP_014140082.1">
    <property type="nucleotide sequence ID" value="NC_016109.1"/>
</dbReference>
<dbReference type="PATRIC" id="fig|452652.3.peg.7066"/>
<proteinExistence type="predicted"/>
<dbReference type="eggNOG" id="ENOG50320KM">
    <property type="taxonomic scope" value="Bacteria"/>
</dbReference>
<name>E4NIJ3_KITSK</name>
<feature type="compositionally biased region" description="Basic and acidic residues" evidence="1">
    <location>
        <begin position="356"/>
        <end position="366"/>
    </location>
</feature>
<evidence type="ECO:0000313" key="3">
    <source>
        <dbReference type="Proteomes" id="UP000007076"/>
    </source>
</evidence>
<organism evidence="2 3">
    <name type="scientific">Kitasatospora setae (strain ATCC 33774 / DSM 43861 / JCM 3304 / KCC A-0304 / NBRC 14216 / KM-6054)</name>
    <name type="common">Streptomyces setae</name>
    <dbReference type="NCBI Taxonomy" id="452652"/>
    <lineage>
        <taxon>Bacteria</taxon>
        <taxon>Bacillati</taxon>
        <taxon>Actinomycetota</taxon>
        <taxon>Actinomycetes</taxon>
        <taxon>Kitasatosporales</taxon>
        <taxon>Streptomycetaceae</taxon>
        <taxon>Kitasatospora</taxon>
    </lineage>
</organism>
<dbReference type="STRING" id="452652.KSE_70330"/>
<feature type="compositionally biased region" description="Basic and acidic residues" evidence="1">
    <location>
        <begin position="420"/>
        <end position="431"/>
    </location>
</feature>
<evidence type="ECO:0008006" key="4">
    <source>
        <dbReference type="Google" id="ProtNLM"/>
    </source>
</evidence>
<accession>E4NIJ3</accession>
<keyword evidence="3" id="KW-1185">Reference proteome</keyword>
<reference evidence="2 3" key="1">
    <citation type="journal article" date="2010" name="DNA Res.">
        <title>Genome sequence of Kitasatospora setae NBRC 14216T: an evolutionary snapshot of the family Streptomycetaceae.</title>
        <authorList>
            <person name="Ichikawa N."/>
            <person name="Oguchi A."/>
            <person name="Ikeda H."/>
            <person name="Ishikawa J."/>
            <person name="Kitani S."/>
            <person name="Watanabe Y."/>
            <person name="Nakamura S."/>
            <person name="Katano Y."/>
            <person name="Kishi E."/>
            <person name="Sasagawa M."/>
            <person name="Ankai A."/>
            <person name="Fukui S."/>
            <person name="Hashimoto Y."/>
            <person name="Kamata S."/>
            <person name="Otoguro M."/>
            <person name="Tanikawa S."/>
            <person name="Nihira T."/>
            <person name="Horinouchi S."/>
            <person name="Ohnishi Y."/>
            <person name="Hayakawa M."/>
            <person name="Kuzuyama T."/>
            <person name="Arisawa A."/>
            <person name="Nomoto F."/>
            <person name="Miura H."/>
            <person name="Takahashi Y."/>
            <person name="Fujita N."/>
        </authorList>
    </citation>
    <scope>NUCLEOTIDE SEQUENCE [LARGE SCALE GENOMIC DNA]</scope>
    <source>
        <strain evidence="3">ATCC 33774 / DSM 43861 / JCM 3304 / KCC A-0304 / NBRC 14216 / KM-6054</strain>
    </source>
</reference>
<feature type="region of interest" description="Disordered" evidence="1">
    <location>
        <begin position="290"/>
        <end position="431"/>
    </location>
</feature>
<dbReference type="Proteomes" id="UP000007076">
    <property type="component" value="Chromosome"/>
</dbReference>
<dbReference type="KEGG" id="ksk:KSE_70330"/>